<evidence type="ECO:0000256" key="1">
    <source>
        <dbReference type="ARBA" id="ARBA00025788"/>
    </source>
</evidence>
<dbReference type="InterPro" id="IPR045099">
    <property type="entry name" value="PITH1-like"/>
</dbReference>
<dbReference type="EMBL" id="HBGW01018272">
    <property type="protein sequence ID" value="CAD9527210.1"/>
    <property type="molecule type" value="Transcribed_RNA"/>
</dbReference>
<proteinExistence type="inferred from homology"/>
<evidence type="ECO:0000259" key="2">
    <source>
        <dbReference type="PROSITE" id="PS51532"/>
    </source>
</evidence>
<feature type="domain" description="PITH" evidence="2">
    <location>
        <begin position="16"/>
        <end position="188"/>
    </location>
</feature>
<dbReference type="AlphaFoldDB" id="A0A7S2N8W2"/>
<gene>
    <name evidence="3" type="ORF">BRAN1462_LOCUS11488</name>
</gene>
<dbReference type="InterPro" id="IPR010400">
    <property type="entry name" value="PITH_dom"/>
</dbReference>
<dbReference type="Gene3D" id="2.60.120.470">
    <property type="entry name" value="PITH domain"/>
    <property type="match status" value="1"/>
</dbReference>
<comment type="similarity">
    <text evidence="1">Belongs to the PITHD1 family.</text>
</comment>
<sequence>MMQQFQQKKAKQSTDGLKHEDVDLMMCTDLVDQSKTTALNSCSSHASLLEVLQANPDDKALASDADQQLLLKVLFKEKVNVSAVELRFDQPPPDGEEETYAKPRLVKLFTNRDMNFDDVEEVGASAQTLVETAEATKARITCGGSKFQRVESLVVFVEEAADPEASRSFINRLCIIGHQAKNYHAVYG</sequence>
<dbReference type="InterPro" id="IPR037047">
    <property type="entry name" value="PITH_dom_sf"/>
</dbReference>
<protein>
    <recommendedName>
        <fullName evidence="2">PITH domain-containing protein</fullName>
    </recommendedName>
</protein>
<dbReference type="GO" id="GO:0005737">
    <property type="term" value="C:cytoplasm"/>
    <property type="evidence" value="ECO:0007669"/>
    <property type="project" value="UniProtKB-ARBA"/>
</dbReference>
<dbReference type="PANTHER" id="PTHR12175:SF5">
    <property type="entry name" value="OS03G0795500 PROTEIN"/>
    <property type="match status" value="1"/>
</dbReference>
<dbReference type="PANTHER" id="PTHR12175">
    <property type="entry name" value="AD039 HT014 THIOREDOXIN FAMILY TRP26"/>
    <property type="match status" value="1"/>
</dbReference>
<dbReference type="InterPro" id="IPR008979">
    <property type="entry name" value="Galactose-bd-like_sf"/>
</dbReference>
<dbReference type="SUPFAM" id="SSF49785">
    <property type="entry name" value="Galactose-binding domain-like"/>
    <property type="match status" value="1"/>
</dbReference>
<dbReference type="Pfam" id="PF06201">
    <property type="entry name" value="PITH"/>
    <property type="match status" value="1"/>
</dbReference>
<dbReference type="PROSITE" id="PS51532">
    <property type="entry name" value="PITH"/>
    <property type="match status" value="1"/>
</dbReference>
<name>A0A7S2N8W2_9DINO</name>
<organism evidence="3">
    <name type="scientific">Zooxanthella nutricula</name>
    <dbReference type="NCBI Taxonomy" id="1333877"/>
    <lineage>
        <taxon>Eukaryota</taxon>
        <taxon>Sar</taxon>
        <taxon>Alveolata</taxon>
        <taxon>Dinophyceae</taxon>
        <taxon>Peridiniales</taxon>
        <taxon>Peridiniales incertae sedis</taxon>
        <taxon>Zooxanthella</taxon>
    </lineage>
</organism>
<evidence type="ECO:0000313" key="3">
    <source>
        <dbReference type="EMBL" id="CAD9527210.1"/>
    </source>
</evidence>
<accession>A0A7S2N8W2</accession>
<reference evidence="3" key="1">
    <citation type="submission" date="2021-01" db="EMBL/GenBank/DDBJ databases">
        <authorList>
            <person name="Corre E."/>
            <person name="Pelletier E."/>
            <person name="Niang G."/>
            <person name="Scheremetjew M."/>
            <person name="Finn R."/>
            <person name="Kale V."/>
            <person name="Holt S."/>
            <person name="Cochrane G."/>
            <person name="Meng A."/>
            <person name="Brown T."/>
            <person name="Cohen L."/>
        </authorList>
    </citation>
    <scope>NUCLEOTIDE SEQUENCE</scope>
    <source>
        <strain evidence="3">RCC3387</strain>
    </source>
</reference>